<feature type="compositionally biased region" description="Polar residues" evidence="1">
    <location>
        <begin position="114"/>
        <end position="133"/>
    </location>
</feature>
<feature type="compositionally biased region" description="Polar residues" evidence="1">
    <location>
        <begin position="82"/>
        <end position="95"/>
    </location>
</feature>
<feature type="transmembrane region" description="Helical" evidence="2">
    <location>
        <begin position="233"/>
        <end position="257"/>
    </location>
</feature>
<keyword evidence="3" id="KW-0732">Signal</keyword>
<keyword evidence="2" id="KW-0812">Transmembrane</keyword>
<proteinExistence type="predicted"/>
<evidence type="ECO:0000256" key="2">
    <source>
        <dbReference type="SAM" id="Phobius"/>
    </source>
</evidence>
<feature type="compositionally biased region" description="Low complexity" evidence="1">
    <location>
        <begin position="30"/>
        <end position="41"/>
    </location>
</feature>
<protein>
    <submittedName>
        <fullName evidence="4">Uncharacterized protein</fullName>
    </submittedName>
</protein>
<reference evidence="4" key="1">
    <citation type="submission" date="2022-11" db="EMBL/GenBank/DDBJ databases">
        <title>Centuries of genome instability and evolution in soft-shell clam transmissible cancer (bioRxiv).</title>
        <authorList>
            <person name="Hart S.F.M."/>
            <person name="Yonemitsu M.A."/>
            <person name="Giersch R.M."/>
            <person name="Beal B.F."/>
            <person name="Arriagada G."/>
            <person name="Davis B.W."/>
            <person name="Ostrander E.A."/>
            <person name="Goff S.P."/>
            <person name="Metzger M.J."/>
        </authorList>
    </citation>
    <scope>NUCLEOTIDE SEQUENCE</scope>
    <source>
        <strain evidence="4">MELC-2E11</strain>
        <tissue evidence="4">Siphon/mantle</tissue>
    </source>
</reference>
<organism evidence="4 5">
    <name type="scientific">Mya arenaria</name>
    <name type="common">Soft-shell clam</name>
    <dbReference type="NCBI Taxonomy" id="6604"/>
    <lineage>
        <taxon>Eukaryota</taxon>
        <taxon>Metazoa</taxon>
        <taxon>Spiralia</taxon>
        <taxon>Lophotrochozoa</taxon>
        <taxon>Mollusca</taxon>
        <taxon>Bivalvia</taxon>
        <taxon>Autobranchia</taxon>
        <taxon>Heteroconchia</taxon>
        <taxon>Euheterodonta</taxon>
        <taxon>Imparidentia</taxon>
        <taxon>Neoheterodontei</taxon>
        <taxon>Myida</taxon>
        <taxon>Myoidea</taxon>
        <taxon>Myidae</taxon>
        <taxon>Mya</taxon>
    </lineage>
</organism>
<dbReference type="Proteomes" id="UP001164746">
    <property type="component" value="Chromosome 15"/>
</dbReference>
<gene>
    <name evidence="4" type="ORF">MAR_013520</name>
</gene>
<keyword evidence="2" id="KW-1133">Transmembrane helix</keyword>
<feature type="chain" id="PRO_5046133365" evidence="3">
    <location>
        <begin position="26"/>
        <end position="289"/>
    </location>
</feature>
<name>A0ABY7G454_MYAAR</name>
<keyword evidence="2" id="KW-0472">Membrane</keyword>
<evidence type="ECO:0000256" key="1">
    <source>
        <dbReference type="SAM" id="MobiDB-lite"/>
    </source>
</evidence>
<evidence type="ECO:0000313" key="5">
    <source>
        <dbReference type="Proteomes" id="UP001164746"/>
    </source>
</evidence>
<keyword evidence="5" id="KW-1185">Reference proteome</keyword>
<sequence>MLLCLGNMDLCLKIFFYILIVTGSGESMDQTSVTESTQQSTDVPQLDGTSKIPNKDNLSPLSDKNNDTDSDKTLSTSSPDSINSEPDNSNNSTNDVDADPIVTTAPSVIDKANTDSNANQTDNQSISSEAPNTTTLVDFTTQKVTTTDQHSTTTLASIVRSRKWMDYFLHAHHFDGQYIYDGMVYFFKFLVQYMSPTDPDYLVVSFQDEDGAYLEMNGLGKVITGEEAGTRTAIIIIIPTTVAFLGICGTIALICWASKKGYLSGRHKSYRLFSNTQVSYESEAETIHI</sequence>
<evidence type="ECO:0000313" key="4">
    <source>
        <dbReference type="EMBL" id="WAR27816.1"/>
    </source>
</evidence>
<accession>A0ABY7G454</accession>
<dbReference type="EMBL" id="CP111026">
    <property type="protein sequence ID" value="WAR27816.1"/>
    <property type="molecule type" value="Genomic_DNA"/>
</dbReference>
<feature type="region of interest" description="Disordered" evidence="1">
    <location>
        <begin position="30"/>
        <end position="133"/>
    </location>
</feature>
<feature type="signal peptide" evidence="3">
    <location>
        <begin position="1"/>
        <end position="25"/>
    </location>
</feature>
<evidence type="ECO:0000256" key="3">
    <source>
        <dbReference type="SAM" id="SignalP"/>
    </source>
</evidence>
<feature type="compositionally biased region" description="Polar residues" evidence="1">
    <location>
        <begin position="47"/>
        <end position="63"/>
    </location>
</feature>